<evidence type="ECO:0000313" key="2">
    <source>
        <dbReference type="EMBL" id="BAL99109.1"/>
    </source>
</evidence>
<reference evidence="2 3" key="1">
    <citation type="submission" date="2012-02" db="EMBL/GenBank/DDBJ databases">
        <title>Complete genome sequence of Caldilinea aerophila DSM 14535 (= NBRC 102666).</title>
        <authorList>
            <person name="Oguchi A."/>
            <person name="Hosoyama A."/>
            <person name="Sekine M."/>
            <person name="Fukai R."/>
            <person name="Kato Y."/>
            <person name="Nakamura S."/>
            <person name="Hanada S."/>
            <person name="Yamazaki S."/>
            <person name="Fujita N."/>
        </authorList>
    </citation>
    <scope>NUCLEOTIDE SEQUENCE [LARGE SCALE GENOMIC DNA]</scope>
    <source>
        <strain evidence="3">DSM 14535 / JCM 11387 / NBRC 104270 / STL-6-O1</strain>
    </source>
</reference>
<dbReference type="AlphaFoldDB" id="I0I1H2"/>
<dbReference type="InterPro" id="IPR011704">
    <property type="entry name" value="ATPase_dyneun-rel_AAA"/>
</dbReference>
<feature type="domain" description="AAA+ ATPase" evidence="1">
    <location>
        <begin position="36"/>
        <end position="214"/>
    </location>
</feature>
<dbReference type="EMBL" id="AP012337">
    <property type="protein sequence ID" value="BAL99109.1"/>
    <property type="molecule type" value="Genomic_DNA"/>
</dbReference>
<dbReference type="Pfam" id="PF07728">
    <property type="entry name" value="AAA_5"/>
    <property type="match status" value="1"/>
</dbReference>
<dbReference type="GO" id="GO:0016887">
    <property type="term" value="F:ATP hydrolysis activity"/>
    <property type="evidence" value="ECO:0007669"/>
    <property type="project" value="InterPro"/>
</dbReference>
<dbReference type="InterPro" id="IPR050764">
    <property type="entry name" value="CbbQ/NirQ/NorQ/GpvN"/>
</dbReference>
<name>I0I1H2_CALAS</name>
<protein>
    <recommendedName>
        <fullName evidence="1">AAA+ ATPase domain-containing protein</fullName>
    </recommendedName>
</protein>
<proteinExistence type="predicted"/>
<dbReference type="eggNOG" id="COG0714">
    <property type="taxonomic scope" value="Bacteria"/>
</dbReference>
<dbReference type="CDD" id="cd00009">
    <property type="entry name" value="AAA"/>
    <property type="match status" value="1"/>
</dbReference>
<dbReference type="HOGENOM" id="CLU_051820_1_0_0"/>
<dbReference type="RefSeq" id="WP_014432350.1">
    <property type="nucleotide sequence ID" value="NC_017079.1"/>
</dbReference>
<dbReference type="KEGG" id="cap:CLDAP_10700"/>
<dbReference type="GO" id="GO:0005524">
    <property type="term" value="F:ATP binding"/>
    <property type="evidence" value="ECO:0007669"/>
    <property type="project" value="InterPro"/>
</dbReference>
<evidence type="ECO:0000313" key="3">
    <source>
        <dbReference type="Proteomes" id="UP000007880"/>
    </source>
</evidence>
<dbReference type="PATRIC" id="fig|926550.5.peg.1130"/>
<gene>
    <name evidence="2" type="ordered locus">CLDAP_10700</name>
</gene>
<accession>I0I1H2</accession>
<dbReference type="PANTHER" id="PTHR42759">
    <property type="entry name" value="MOXR FAMILY PROTEIN"/>
    <property type="match status" value="1"/>
</dbReference>
<organism evidence="2 3">
    <name type="scientific">Caldilinea aerophila (strain DSM 14535 / JCM 11387 / NBRC 104270 / STL-6-O1)</name>
    <dbReference type="NCBI Taxonomy" id="926550"/>
    <lineage>
        <taxon>Bacteria</taxon>
        <taxon>Bacillati</taxon>
        <taxon>Chloroflexota</taxon>
        <taxon>Caldilineae</taxon>
        <taxon>Caldilineales</taxon>
        <taxon>Caldilineaceae</taxon>
        <taxon>Caldilinea</taxon>
    </lineage>
</organism>
<dbReference type="PANTHER" id="PTHR42759:SF1">
    <property type="entry name" value="MAGNESIUM-CHELATASE SUBUNIT CHLD"/>
    <property type="match status" value="1"/>
</dbReference>
<dbReference type="Gene3D" id="3.40.50.300">
    <property type="entry name" value="P-loop containing nucleotide triphosphate hydrolases"/>
    <property type="match status" value="1"/>
</dbReference>
<dbReference type="Proteomes" id="UP000007880">
    <property type="component" value="Chromosome"/>
</dbReference>
<dbReference type="InterPro" id="IPR027417">
    <property type="entry name" value="P-loop_NTPase"/>
</dbReference>
<keyword evidence="3" id="KW-1185">Reference proteome</keyword>
<dbReference type="InterPro" id="IPR003593">
    <property type="entry name" value="AAA+_ATPase"/>
</dbReference>
<dbReference type="SUPFAM" id="SSF52540">
    <property type="entry name" value="P-loop containing nucleoside triphosphate hydrolases"/>
    <property type="match status" value="1"/>
</dbReference>
<evidence type="ECO:0000259" key="1">
    <source>
        <dbReference type="SMART" id="SM00382"/>
    </source>
</evidence>
<dbReference type="STRING" id="926550.CLDAP_10700"/>
<dbReference type="SMART" id="SM00382">
    <property type="entry name" value="AAA"/>
    <property type="match status" value="1"/>
</dbReference>
<sequence>MNDIFSSPGQVKEALGRQQYIASDEIATTVFLTTQLGKPLLCEGPAGVGKTELAKSIAGATGRELIRLQCYEGLDETKALYEWEYAKQLLYTQLLRDKLQDTLASATTLAQAADRLAEEEDVFFSMRFLLQRPLLRAILSEKPTVLLIDEIDRADAEFEAFLLEVLSDFQVTVPELGTLSAVHRPIVLLTSNNTRELSEALKRRCLYLFIGYPSVEQELAVVNLKVPELAPKLAQQAVELVHRLRNLDLRKSPSISETLDWAKSLVALNAKRLDREVLENTLSVLLKHESDLQKVKRRLEVTEKGPSLEDDDRPMRWRN</sequence>